<name>A0ABM7Q9Q4_9GAMM</name>
<evidence type="ECO:0000313" key="3">
    <source>
        <dbReference type="Proteomes" id="UP000681317"/>
    </source>
</evidence>
<protein>
    <submittedName>
        <fullName evidence="2">Uncharacterized protein</fullName>
    </submittedName>
</protein>
<organism evidence="2 3">
    <name type="scientific">Noviluteimonas caseinilytica</name>
    <dbReference type="NCBI Taxonomy" id="2675101"/>
    <lineage>
        <taxon>Bacteria</taxon>
        <taxon>Pseudomonadati</taxon>
        <taxon>Pseudomonadota</taxon>
        <taxon>Gammaproteobacteria</taxon>
        <taxon>Lysobacterales</taxon>
        <taxon>Lysobacteraceae</taxon>
        <taxon>Noviluteimonas</taxon>
    </lineage>
</organism>
<feature type="region of interest" description="Disordered" evidence="1">
    <location>
        <begin position="1"/>
        <end position="34"/>
    </location>
</feature>
<dbReference type="Proteomes" id="UP000681317">
    <property type="component" value="Chromosome"/>
</dbReference>
<sequence>MDGGGGNDAAGQGRDERDGEGSRAQARGGGGSRVHALYPLWEGRRDDFRFIRALIADYRMGLKSPLSQRRRVRVQDTRHS</sequence>
<proteinExistence type="predicted"/>
<evidence type="ECO:0000313" key="2">
    <source>
        <dbReference type="EMBL" id="BCT94095.1"/>
    </source>
</evidence>
<evidence type="ECO:0000256" key="1">
    <source>
        <dbReference type="SAM" id="MobiDB-lite"/>
    </source>
</evidence>
<reference evidence="2 3" key="1">
    <citation type="submission" date="2021-03" db="EMBL/GenBank/DDBJ databases">
        <title>Complete Genome Sequences of Two Lysobacter Strains Isolated from Sea Water (Lysobacter caseinilyticus) and Soil (Lysobacter helvus) in South Korea.</title>
        <authorList>
            <person name="Watanabe Y."/>
            <person name="Arakawa K."/>
        </authorList>
    </citation>
    <scope>NUCLEOTIDE SEQUENCE [LARGE SCALE GENOMIC DNA]</scope>
    <source>
        <strain evidence="2 3">KVB24</strain>
    </source>
</reference>
<accession>A0ABM7Q9Q4</accession>
<keyword evidence="3" id="KW-1185">Reference proteome</keyword>
<gene>
    <name evidence="2" type="ORF">LYSCAS_31190</name>
</gene>
<dbReference type="EMBL" id="AP024545">
    <property type="protein sequence ID" value="BCT94095.1"/>
    <property type="molecule type" value="Genomic_DNA"/>
</dbReference>